<reference evidence="1 2" key="1">
    <citation type="journal article" date="2019" name="Sci. Rep.">
        <title>Orb-weaving spider Araneus ventricosus genome elucidates the spidroin gene catalogue.</title>
        <authorList>
            <person name="Kono N."/>
            <person name="Nakamura H."/>
            <person name="Ohtoshi R."/>
            <person name="Moran D.A.P."/>
            <person name="Shinohara A."/>
            <person name="Yoshida Y."/>
            <person name="Fujiwara M."/>
            <person name="Mori M."/>
            <person name="Tomita M."/>
            <person name="Arakawa K."/>
        </authorList>
    </citation>
    <scope>NUCLEOTIDE SEQUENCE [LARGE SCALE GENOMIC DNA]</scope>
</reference>
<accession>A0A4Y2E3P1</accession>
<sequence>MLWFISHLLNQAEALFNNNPSAWEEDFTYKEMKAFIKNLKVVNDRVERGIQLMGEFSQSISKNEYHIQNLLQSVKEYKEKTPCFKKLVLNEI</sequence>
<dbReference type="PANTHER" id="PTHR46113:SF1">
    <property type="entry name" value="PEPTIDASE M17 LEUCYL AMINOPEPTIDASE N-TERMINAL DOMAIN-CONTAINING PROTEIN"/>
    <property type="match status" value="1"/>
</dbReference>
<dbReference type="EMBL" id="BGPR01000481">
    <property type="protein sequence ID" value="GBM22484.1"/>
    <property type="molecule type" value="Genomic_DNA"/>
</dbReference>
<organism evidence="1 2">
    <name type="scientific">Araneus ventricosus</name>
    <name type="common">Orbweaver spider</name>
    <name type="synonym">Epeira ventricosa</name>
    <dbReference type="NCBI Taxonomy" id="182803"/>
    <lineage>
        <taxon>Eukaryota</taxon>
        <taxon>Metazoa</taxon>
        <taxon>Ecdysozoa</taxon>
        <taxon>Arthropoda</taxon>
        <taxon>Chelicerata</taxon>
        <taxon>Arachnida</taxon>
        <taxon>Araneae</taxon>
        <taxon>Araneomorphae</taxon>
        <taxon>Entelegynae</taxon>
        <taxon>Araneoidea</taxon>
        <taxon>Araneidae</taxon>
        <taxon>Araneus</taxon>
    </lineage>
</organism>
<protein>
    <submittedName>
        <fullName evidence="1">Uncharacterized protein</fullName>
    </submittedName>
</protein>
<dbReference type="Proteomes" id="UP000499080">
    <property type="component" value="Unassembled WGS sequence"/>
</dbReference>
<evidence type="ECO:0000313" key="1">
    <source>
        <dbReference type="EMBL" id="GBM22484.1"/>
    </source>
</evidence>
<evidence type="ECO:0000313" key="2">
    <source>
        <dbReference type="Proteomes" id="UP000499080"/>
    </source>
</evidence>
<keyword evidence="2" id="KW-1185">Reference proteome</keyword>
<comment type="caution">
    <text evidence="1">The sequence shown here is derived from an EMBL/GenBank/DDBJ whole genome shotgun (WGS) entry which is preliminary data.</text>
</comment>
<gene>
    <name evidence="1" type="ORF">AVEN_183927_1</name>
</gene>
<dbReference type="AlphaFoldDB" id="A0A4Y2E3P1"/>
<name>A0A4Y2E3P1_ARAVE</name>
<proteinExistence type="predicted"/>
<dbReference type="PANTHER" id="PTHR46113">
    <property type="entry name" value="SNAC DOMAIN-CONTAINING PROTEIN"/>
    <property type="match status" value="1"/>
</dbReference>